<dbReference type="AlphaFoldDB" id="A0A5C5XSA6"/>
<gene>
    <name evidence="2" type="ORF">Pan14r_54850</name>
</gene>
<comment type="caution">
    <text evidence="2">The sequence shown here is derived from an EMBL/GenBank/DDBJ whole genome shotgun (WGS) entry which is preliminary data.</text>
</comment>
<accession>A0A5C5XSA6</accession>
<dbReference type="Proteomes" id="UP000317238">
    <property type="component" value="Unassembled WGS sequence"/>
</dbReference>
<organism evidence="2 3">
    <name type="scientific">Crateriforma conspicua</name>
    <dbReference type="NCBI Taxonomy" id="2527996"/>
    <lineage>
        <taxon>Bacteria</taxon>
        <taxon>Pseudomonadati</taxon>
        <taxon>Planctomycetota</taxon>
        <taxon>Planctomycetia</taxon>
        <taxon>Planctomycetales</taxon>
        <taxon>Planctomycetaceae</taxon>
        <taxon>Crateriforma</taxon>
    </lineage>
</organism>
<protein>
    <submittedName>
        <fullName evidence="2">Uncharacterized protein</fullName>
    </submittedName>
</protein>
<feature type="region of interest" description="Disordered" evidence="1">
    <location>
        <begin position="1"/>
        <end position="24"/>
    </location>
</feature>
<evidence type="ECO:0000256" key="1">
    <source>
        <dbReference type="SAM" id="MobiDB-lite"/>
    </source>
</evidence>
<sequence length="84" mass="9267">MRNNGTVQRAAAKGMQAIEKGDHRRSVATDGYPRVFSEAARAIANVLPLEDQCTQPSNAEQQRNAHHSLCLEICGKYEEANDNI</sequence>
<evidence type="ECO:0000313" key="3">
    <source>
        <dbReference type="Proteomes" id="UP000317238"/>
    </source>
</evidence>
<evidence type="ECO:0000313" key="2">
    <source>
        <dbReference type="EMBL" id="TWT64915.1"/>
    </source>
</evidence>
<name>A0A5C5XSA6_9PLAN</name>
<proteinExistence type="predicted"/>
<keyword evidence="3" id="KW-1185">Reference proteome</keyword>
<reference evidence="2 3" key="1">
    <citation type="submission" date="2019-02" db="EMBL/GenBank/DDBJ databases">
        <title>Deep-cultivation of Planctomycetes and their phenomic and genomic characterization uncovers novel biology.</title>
        <authorList>
            <person name="Wiegand S."/>
            <person name="Jogler M."/>
            <person name="Boedeker C."/>
            <person name="Pinto D."/>
            <person name="Vollmers J."/>
            <person name="Rivas-Marin E."/>
            <person name="Kohn T."/>
            <person name="Peeters S.H."/>
            <person name="Heuer A."/>
            <person name="Rast P."/>
            <person name="Oberbeckmann S."/>
            <person name="Bunk B."/>
            <person name="Jeske O."/>
            <person name="Meyerdierks A."/>
            <person name="Storesund J.E."/>
            <person name="Kallscheuer N."/>
            <person name="Luecker S."/>
            <person name="Lage O.M."/>
            <person name="Pohl T."/>
            <person name="Merkel B.J."/>
            <person name="Hornburger P."/>
            <person name="Mueller R.-W."/>
            <person name="Bruemmer F."/>
            <person name="Labrenz M."/>
            <person name="Spormann A.M."/>
            <person name="Op Den Camp H."/>
            <person name="Overmann J."/>
            <person name="Amann R."/>
            <person name="Jetten M.S.M."/>
            <person name="Mascher T."/>
            <person name="Medema M.H."/>
            <person name="Devos D.P."/>
            <person name="Kaster A.-K."/>
            <person name="Ovreas L."/>
            <person name="Rohde M."/>
            <person name="Galperin M.Y."/>
            <person name="Jogler C."/>
        </authorList>
    </citation>
    <scope>NUCLEOTIDE SEQUENCE [LARGE SCALE GENOMIC DNA]</scope>
    <source>
        <strain evidence="2 3">Pan14r</strain>
    </source>
</reference>
<dbReference type="EMBL" id="SJPL01000005">
    <property type="protein sequence ID" value="TWT64915.1"/>
    <property type="molecule type" value="Genomic_DNA"/>
</dbReference>